<dbReference type="InterPro" id="IPR042100">
    <property type="entry name" value="Bug_dom1"/>
</dbReference>
<evidence type="ECO:0000256" key="2">
    <source>
        <dbReference type="SAM" id="SignalP"/>
    </source>
</evidence>
<name>A0A261SC92_9BORD</name>
<dbReference type="Gene3D" id="3.40.190.10">
    <property type="entry name" value="Periplasmic binding protein-like II"/>
    <property type="match status" value="1"/>
</dbReference>
<dbReference type="InterPro" id="IPR005064">
    <property type="entry name" value="BUG"/>
</dbReference>
<comment type="caution">
    <text evidence="3">The sequence shown here is derived from an EMBL/GenBank/DDBJ whole genome shotgun (WGS) entry which is preliminary data.</text>
</comment>
<comment type="similarity">
    <text evidence="1">Belongs to the UPF0065 (bug) family.</text>
</comment>
<dbReference type="RefSeq" id="WP_094853009.1">
    <property type="nucleotide sequence ID" value="NZ_NEVM01000002.1"/>
</dbReference>
<evidence type="ECO:0000313" key="4">
    <source>
        <dbReference type="Proteomes" id="UP000216020"/>
    </source>
</evidence>
<feature type="chain" id="PRO_5012356538" evidence="2">
    <location>
        <begin position="37"/>
        <end position="337"/>
    </location>
</feature>
<dbReference type="EMBL" id="NEVM01000002">
    <property type="protein sequence ID" value="OZI34003.1"/>
    <property type="molecule type" value="Genomic_DNA"/>
</dbReference>
<dbReference type="PANTHER" id="PTHR42928">
    <property type="entry name" value="TRICARBOXYLATE-BINDING PROTEIN"/>
    <property type="match status" value="1"/>
</dbReference>
<sequence length="337" mass="34935">MRLHSRPGPRAAARRVSSILSAVLAAAAALAAPAQAAPAWPTRPITLVVPFPPGGTTDLLGRLVAREAGARLGQSVVVENRPGAGGGIGAAAVARAAPDGYTLLMGTVGTQATNQFLYANVHYDSARDFAPVTLVANSPNVLMVNPKLGIASVAALIQRARAQPGVLNFASTSLGGTPHLSGELFNSLAKVDIRHVPYSGSAPAMTALLGGQVQLMYDNLPSAIGQIRSGSVLALGVTTRERVPMLPDVPTVAEAGLPGYEVNSWFGLLAPAGTPDEVVRRIRSAVADAMNTPAVRRQVEELGAVPVADTPQEYAAVIRDDTAKWRKIIQDAGIHPQ</sequence>
<dbReference type="SUPFAM" id="SSF53850">
    <property type="entry name" value="Periplasmic binding protein-like II"/>
    <property type="match status" value="1"/>
</dbReference>
<feature type="signal peptide" evidence="2">
    <location>
        <begin position="1"/>
        <end position="36"/>
    </location>
</feature>
<organism evidence="3 4">
    <name type="scientific">Bordetella genomosp. 10</name>
    <dbReference type="NCBI Taxonomy" id="1416804"/>
    <lineage>
        <taxon>Bacteria</taxon>
        <taxon>Pseudomonadati</taxon>
        <taxon>Pseudomonadota</taxon>
        <taxon>Betaproteobacteria</taxon>
        <taxon>Burkholderiales</taxon>
        <taxon>Alcaligenaceae</taxon>
        <taxon>Bordetella</taxon>
    </lineage>
</organism>
<dbReference type="OrthoDB" id="8678477at2"/>
<proteinExistence type="inferred from homology"/>
<dbReference type="Gene3D" id="3.40.190.150">
    <property type="entry name" value="Bordetella uptake gene, domain 1"/>
    <property type="match status" value="1"/>
</dbReference>
<evidence type="ECO:0000256" key="1">
    <source>
        <dbReference type="ARBA" id="ARBA00006987"/>
    </source>
</evidence>
<dbReference type="Proteomes" id="UP000216020">
    <property type="component" value="Unassembled WGS sequence"/>
</dbReference>
<reference evidence="4" key="1">
    <citation type="submission" date="2017-05" db="EMBL/GenBank/DDBJ databases">
        <title>Complete and WGS of Bordetella genogroups.</title>
        <authorList>
            <person name="Spilker T."/>
            <person name="Lipuma J."/>
        </authorList>
    </citation>
    <scope>NUCLEOTIDE SEQUENCE [LARGE SCALE GENOMIC DNA]</scope>
    <source>
        <strain evidence="4">AU16122</strain>
    </source>
</reference>
<dbReference type="Pfam" id="PF03401">
    <property type="entry name" value="TctC"/>
    <property type="match status" value="1"/>
</dbReference>
<dbReference type="AlphaFoldDB" id="A0A261SC92"/>
<dbReference type="CDD" id="cd13578">
    <property type="entry name" value="PBP2_Bug27"/>
    <property type="match status" value="1"/>
</dbReference>
<dbReference type="PIRSF" id="PIRSF017082">
    <property type="entry name" value="YflP"/>
    <property type="match status" value="1"/>
</dbReference>
<keyword evidence="2" id="KW-0732">Signal</keyword>
<dbReference type="PANTHER" id="PTHR42928:SF5">
    <property type="entry name" value="BLR1237 PROTEIN"/>
    <property type="match status" value="1"/>
</dbReference>
<gene>
    <name evidence="3" type="ORF">CAL29_10605</name>
</gene>
<keyword evidence="4" id="KW-1185">Reference proteome</keyword>
<protein>
    <submittedName>
        <fullName evidence="3">ABC transporter substrate-binding protein</fullName>
    </submittedName>
</protein>
<evidence type="ECO:0000313" key="3">
    <source>
        <dbReference type="EMBL" id="OZI34003.1"/>
    </source>
</evidence>
<accession>A0A261SC92</accession>